<organism evidence="2 3">
    <name type="scientific">Streblomastix strix</name>
    <dbReference type="NCBI Taxonomy" id="222440"/>
    <lineage>
        <taxon>Eukaryota</taxon>
        <taxon>Metamonada</taxon>
        <taxon>Preaxostyla</taxon>
        <taxon>Oxymonadida</taxon>
        <taxon>Streblomastigidae</taxon>
        <taxon>Streblomastix</taxon>
    </lineage>
</organism>
<evidence type="ECO:0000259" key="1">
    <source>
        <dbReference type="Pfam" id="PF00078"/>
    </source>
</evidence>
<sequence>MKGDWATVIDIHNAFNYIKVNRELRGYLAFGYKKKSYAYLVMPLGPKAAPYIFHQYLLSSITQVRYIGIRITIKSQEITIQEIIYIGQMSNFKNLTV</sequence>
<comment type="caution">
    <text evidence="2">The sequence shown here is derived from an EMBL/GenBank/DDBJ whole genome shotgun (WGS) entry which is preliminary data.</text>
</comment>
<dbReference type="AlphaFoldDB" id="A0A5J4TEZ4"/>
<dbReference type="InterPro" id="IPR043128">
    <property type="entry name" value="Rev_trsase/Diguanyl_cyclase"/>
</dbReference>
<dbReference type="Gene3D" id="3.10.10.10">
    <property type="entry name" value="HIV Type 1 Reverse Transcriptase, subunit A, domain 1"/>
    <property type="match status" value="1"/>
</dbReference>
<dbReference type="Pfam" id="PF00078">
    <property type="entry name" value="RVT_1"/>
    <property type="match status" value="1"/>
</dbReference>
<protein>
    <recommendedName>
        <fullName evidence="1">Reverse transcriptase domain-containing protein</fullName>
    </recommendedName>
</protein>
<dbReference type="InterPro" id="IPR000477">
    <property type="entry name" value="RT_dom"/>
</dbReference>
<accession>A0A5J4TEZ4</accession>
<dbReference type="Proteomes" id="UP000324800">
    <property type="component" value="Unassembled WGS sequence"/>
</dbReference>
<name>A0A5J4TEZ4_9EUKA</name>
<reference evidence="2 3" key="1">
    <citation type="submission" date="2019-03" db="EMBL/GenBank/DDBJ databases">
        <title>Single cell metagenomics reveals metabolic interactions within the superorganism composed of flagellate Streblomastix strix and complex community of Bacteroidetes bacteria on its surface.</title>
        <authorList>
            <person name="Treitli S.C."/>
            <person name="Kolisko M."/>
            <person name="Husnik F."/>
            <person name="Keeling P."/>
            <person name="Hampl V."/>
        </authorList>
    </citation>
    <scope>NUCLEOTIDE SEQUENCE [LARGE SCALE GENOMIC DNA]</scope>
    <source>
        <strain evidence="2">ST1C</strain>
    </source>
</reference>
<evidence type="ECO:0000313" key="3">
    <source>
        <dbReference type="Proteomes" id="UP000324800"/>
    </source>
</evidence>
<dbReference type="EMBL" id="SNRW01032496">
    <property type="protein sequence ID" value="KAA6356727.1"/>
    <property type="molecule type" value="Genomic_DNA"/>
</dbReference>
<gene>
    <name evidence="2" type="ORF">EZS28_047746</name>
</gene>
<dbReference type="SUPFAM" id="SSF56672">
    <property type="entry name" value="DNA/RNA polymerases"/>
    <property type="match status" value="1"/>
</dbReference>
<feature type="non-terminal residue" evidence="2">
    <location>
        <position position="97"/>
    </location>
</feature>
<dbReference type="InterPro" id="IPR043502">
    <property type="entry name" value="DNA/RNA_pol_sf"/>
</dbReference>
<dbReference type="Gene3D" id="3.30.70.270">
    <property type="match status" value="1"/>
</dbReference>
<feature type="domain" description="Reverse transcriptase" evidence="1">
    <location>
        <begin position="3"/>
        <end position="65"/>
    </location>
</feature>
<evidence type="ECO:0000313" key="2">
    <source>
        <dbReference type="EMBL" id="KAA6356727.1"/>
    </source>
</evidence>
<proteinExistence type="predicted"/>